<dbReference type="Proteomes" id="UP001341840">
    <property type="component" value="Unassembled WGS sequence"/>
</dbReference>
<dbReference type="EMBL" id="JASCZI010211514">
    <property type="protein sequence ID" value="MED6193535.1"/>
    <property type="molecule type" value="Genomic_DNA"/>
</dbReference>
<evidence type="ECO:0008006" key="4">
    <source>
        <dbReference type="Google" id="ProtNLM"/>
    </source>
</evidence>
<organism evidence="2 3">
    <name type="scientific">Stylosanthes scabra</name>
    <dbReference type="NCBI Taxonomy" id="79078"/>
    <lineage>
        <taxon>Eukaryota</taxon>
        <taxon>Viridiplantae</taxon>
        <taxon>Streptophyta</taxon>
        <taxon>Embryophyta</taxon>
        <taxon>Tracheophyta</taxon>
        <taxon>Spermatophyta</taxon>
        <taxon>Magnoliopsida</taxon>
        <taxon>eudicotyledons</taxon>
        <taxon>Gunneridae</taxon>
        <taxon>Pentapetalae</taxon>
        <taxon>rosids</taxon>
        <taxon>fabids</taxon>
        <taxon>Fabales</taxon>
        <taxon>Fabaceae</taxon>
        <taxon>Papilionoideae</taxon>
        <taxon>50 kb inversion clade</taxon>
        <taxon>dalbergioids sensu lato</taxon>
        <taxon>Dalbergieae</taxon>
        <taxon>Pterocarpus clade</taxon>
        <taxon>Stylosanthes</taxon>
    </lineage>
</organism>
<evidence type="ECO:0000313" key="3">
    <source>
        <dbReference type="Proteomes" id="UP001341840"/>
    </source>
</evidence>
<feature type="compositionally biased region" description="Basic and acidic residues" evidence="1">
    <location>
        <begin position="85"/>
        <end position="94"/>
    </location>
</feature>
<sequence length="150" mass="17222">MKYDGSTDPHEHLRDFEHQMVCDRAIDEVKCRAFPVTITGLTNKWFTLSTGSISTFVEARKSFLTKSTIDPHTHTAPEVNAKPHNPRDNQRDSGFKGQLKPLKQKFKNYTPLAAPITEIYPRISKENILLRARPLTGRTNPKYKKQIFVL</sequence>
<proteinExistence type="predicted"/>
<feature type="region of interest" description="Disordered" evidence="1">
    <location>
        <begin position="67"/>
        <end position="97"/>
    </location>
</feature>
<evidence type="ECO:0000313" key="2">
    <source>
        <dbReference type="EMBL" id="MED6193535.1"/>
    </source>
</evidence>
<evidence type="ECO:0000256" key="1">
    <source>
        <dbReference type="SAM" id="MobiDB-lite"/>
    </source>
</evidence>
<protein>
    <recommendedName>
        <fullName evidence="4">Reverse transcriptase domain-containing protein</fullName>
    </recommendedName>
</protein>
<gene>
    <name evidence="2" type="ORF">PIB30_020504</name>
</gene>
<name>A0ABU6X9Z0_9FABA</name>
<accession>A0ABU6X9Z0</accession>
<keyword evidence="3" id="KW-1185">Reference proteome</keyword>
<comment type="caution">
    <text evidence="2">The sequence shown here is derived from an EMBL/GenBank/DDBJ whole genome shotgun (WGS) entry which is preliminary data.</text>
</comment>
<reference evidence="2 3" key="1">
    <citation type="journal article" date="2023" name="Plants (Basel)">
        <title>Bridging the Gap: Combining Genomics and Transcriptomics Approaches to Understand Stylosanthes scabra, an Orphan Legume from the Brazilian Caatinga.</title>
        <authorList>
            <person name="Ferreira-Neto J.R.C."/>
            <person name="da Silva M.D."/>
            <person name="Binneck E."/>
            <person name="de Melo N.F."/>
            <person name="da Silva R.H."/>
            <person name="de Melo A.L.T.M."/>
            <person name="Pandolfi V."/>
            <person name="Bustamante F.O."/>
            <person name="Brasileiro-Vidal A.C."/>
            <person name="Benko-Iseppon A.M."/>
        </authorList>
    </citation>
    <scope>NUCLEOTIDE SEQUENCE [LARGE SCALE GENOMIC DNA]</scope>
    <source>
        <tissue evidence="2">Leaves</tissue>
    </source>
</reference>